<reference evidence="4" key="1">
    <citation type="submission" date="2017-04" db="EMBL/GenBank/DDBJ databases">
        <authorList>
            <person name="Varghese N."/>
            <person name="Submissions S."/>
        </authorList>
    </citation>
    <scope>NUCLEOTIDE SEQUENCE [LARGE SCALE GENOMIC DNA]</scope>
    <source>
        <strain evidence="4">RKEM611</strain>
    </source>
</reference>
<dbReference type="Pfam" id="PF13424">
    <property type="entry name" value="TPR_12"/>
    <property type="match status" value="1"/>
</dbReference>
<sequence length="249" mass="28204">MSPYNVGRLCSIAEAHMNSNNQKKYEDSIARARRISPDSKAIKELEAKNALRANQTEKARDLMNQLPSLKNVVRFTNNRAVALIQCDRFQEGIEAYKQALVALPSNKVELRCIVLYNLGLAYARADNLEEALATLKQALISQDKQRRTRVKSLMKKVLHAKKSGEPLLLPNAKSGHPLTSQEQLGDLDQDIVYAMSLDPGESCCFRIFFHYQSEVPLEPYLNLKRPKFILRESIKKEYALGLEKLMKAG</sequence>
<dbReference type="PROSITE" id="PS50005">
    <property type="entry name" value="TPR"/>
    <property type="match status" value="1"/>
</dbReference>
<dbReference type="EMBL" id="FWZT01000024">
    <property type="protein sequence ID" value="SMF68822.1"/>
    <property type="molecule type" value="Genomic_DNA"/>
</dbReference>
<dbReference type="SUPFAM" id="SSF48452">
    <property type="entry name" value="TPR-like"/>
    <property type="match status" value="1"/>
</dbReference>
<dbReference type="InterPro" id="IPR019734">
    <property type="entry name" value="TPR_rpt"/>
</dbReference>
<keyword evidence="4" id="KW-1185">Reference proteome</keyword>
<dbReference type="OrthoDB" id="5469194at2"/>
<evidence type="ECO:0000256" key="2">
    <source>
        <dbReference type="SAM" id="Coils"/>
    </source>
</evidence>
<name>A0A1Y6CQQ8_9BACT</name>
<proteinExistence type="predicted"/>
<evidence type="ECO:0000313" key="3">
    <source>
        <dbReference type="EMBL" id="SMF68822.1"/>
    </source>
</evidence>
<keyword evidence="2" id="KW-0175">Coiled coil</keyword>
<accession>A0A1Y6CQQ8</accession>
<feature type="repeat" description="TPR" evidence="1">
    <location>
        <begin position="112"/>
        <end position="145"/>
    </location>
</feature>
<dbReference type="AlphaFoldDB" id="A0A1Y6CQQ8"/>
<gene>
    <name evidence="3" type="ORF">SAMN06296036_12467</name>
</gene>
<keyword evidence="1" id="KW-0802">TPR repeat</keyword>
<dbReference type="Gene3D" id="1.25.40.10">
    <property type="entry name" value="Tetratricopeptide repeat domain"/>
    <property type="match status" value="1"/>
</dbReference>
<feature type="coiled-coil region" evidence="2">
    <location>
        <begin position="118"/>
        <end position="145"/>
    </location>
</feature>
<dbReference type="SMART" id="SM00028">
    <property type="entry name" value="TPR"/>
    <property type="match status" value="2"/>
</dbReference>
<protein>
    <submittedName>
        <fullName evidence="3">Tetratricopeptide repeat-containing protein</fullName>
    </submittedName>
</protein>
<dbReference type="InterPro" id="IPR011990">
    <property type="entry name" value="TPR-like_helical_dom_sf"/>
</dbReference>
<organism evidence="3 4">
    <name type="scientific">Pseudobacteriovorax antillogorgiicola</name>
    <dbReference type="NCBI Taxonomy" id="1513793"/>
    <lineage>
        <taxon>Bacteria</taxon>
        <taxon>Pseudomonadati</taxon>
        <taxon>Bdellovibrionota</taxon>
        <taxon>Oligoflexia</taxon>
        <taxon>Oligoflexales</taxon>
        <taxon>Pseudobacteriovoracaceae</taxon>
        <taxon>Pseudobacteriovorax</taxon>
    </lineage>
</organism>
<dbReference type="STRING" id="1513793.SAMN06296036_12467"/>
<evidence type="ECO:0000256" key="1">
    <source>
        <dbReference type="PROSITE-ProRule" id="PRU00339"/>
    </source>
</evidence>
<evidence type="ECO:0000313" key="4">
    <source>
        <dbReference type="Proteomes" id="UP000192907"/>
    </source>
</evidence>
<dbReference type="Proteomes" id="UP000192907">
    <property type="component" value="Unassembled WGS sequence"/>
</dbReference>